<evidence type="ECO:0000313" key="2">
    <source>
        <dbReference type="EMBL" id="GAA4087849.1"/>
    </source>
</evidence>
<accession>A0ABP7WFU9</accession>
<gene>
    <name evidence="2" type="ORF">GCM10022233_83620</name>
</gene>
<protein>
    <submittedName>
        <fullName evidence="2">APC family permease</fullName>
    </submittedName>
</protein>
<feature type="transmembrane region" description="Helical" evidence="1">
    <location>
        <begin position="66"/>
        <end position="91"/>
    </location>
</feature>
<comment type="caution">
    <text evidence="2">The sequence shown here is derived from an EMBL/GenBank/DDBJ whole genome shotgun (WGS) entry which is preliminary data.</text>
</comment>
<reference evidence="3" key="1">
    <citation type="journal article" date="2019" name="Int. J. Syst. Evol. Microbiol.">
        <title>The Global Catalogue of Microorganisms (GCM) 10K type strain sequencing project: providing services to taxonomists for standard genome sequencing and annotation.</title>
        <authorList>
            <consortium name="The Broad Institute Genomics Platform"/>
            <consortium name="The Broad Institute Genome Sequencing Center for Infectious Disease"/>
            <person name="Wu L."/>
            <person name="Ma J."/>
        </authorList>
    </citation>
    <scope>NUCLEOTIDE SEQUENCE [LARGE SCALE GENOMIC DNA]</scope>
    <source>
        <strain evidence="3">JCM 16925</strain>
    </source>
</reference>
<feature type="transmembrane region" description="Helical" evidence="1">
    <location>
        <begin position="436"/>
        <end position="456"/>
    </location>
</feature>
<feature type="transmembrane region" description="Helical" evidence="1">
    <location>
        <begin position="379"/>
        <end position="398"/>
    </location>
</feature>
<organism evidence="2 3">
    <name type="scientific">Streptomyces shaanxiensis</name>
    <dbReference type="NCBI Taxonomy" id="653357"/>
    <lineage>
        <taxon>Bacteria</taxon>
        <taxon>Bacillati</taxon>
        <taxon>Actinomycetota</taxon>
        <taxon>Actinomycetes</taxon>
        <taxon>Kitasatosporales</taxon>
        <taxon>Streptomycetaceae</taxon>
        <taxon>Streptomyces</taxon>
    </lineage>
</organism>
<feature type="transmembrane region" description="Helical" evidence="1">
    <location>
        <begin position="346"/>
        <end position="367"/>
    </location>
</feature>
<evidence type="ECO:0000313" key="3">
    <source>
        <dbReference type="Proteomes" id="UP001499984"/>
    </source>
</evidence>
<feature type="transmembrane region" description="Helical" evidence="1">
    <location>
        <begin position="164"/>
        <end position="184"/>
    </location>
</feature>
<dbReference type="Gene3D" id="1.20.1740.10">
    <property type="entry name" value="Amino acid/polyamine transporter I"/>
    <property type="match status" value="1"/>
</dbReference>
<keyword evidence="3" id="KW-1185">Reference proteome</keyword>
<feature type="transmembrane region" description="Helical" evidence="1">
    <location>
        <begin position="122"/>
        <end position="144"/>
    </location>
</feature>
<feature type="transmembrane region" description="Helical" evidence="1">
    <location>
        <begin position="233"/>
        <end position="254"/>
    </location>
</feature>
<proteinExistence type="predicted"/>
<dbReference type="Proteomes" id="UP001499984">
    <property type="component" value="Unassembled WGS sequence"/>
</dbReference>
<keyword evidence="1" id="KW-0812">Transmembrane</keyword>
<sequence>MATTEHPPPSRLRAWMLEGLSDMGKGHGRQAEQAESKLEHKGQPWYRVMCLTGVDYFSTLGYQPGIAALAAGLLSPIATIVLVIVTLAGALPVYRRVAEESPHGQGSIAMLERLLTFWKGKLFVLTLLGFAATDFLITITLSAADASTHLVENPHLESALHDKQLVITLILVALLGAVFLKGFLEAIGVAVALVASYLALNAVVVAVGLYHVVTEGHVVTDWSSALTAEHGNVFVMIGVALIVFPKLALGLSGFETGVAVMPHVKGDPGETEENPQGRIRDTKKLLTTAALIMSCFLIATSFITTLLIPEKEFEAGGEANGRALAFLAHEYLGNAFGTVYDASTIAILWFAGASAMAGLLNLMPRYLPRYGMAPHWARAVRPMVIVFTLVAFLVTWIFDADVDAQGGAYATGVLVLISSAAIAVTIAAREAGQRKWFIGFAVISAVFLYTTVANVIERPDGVKIGACFIAGIILISLLSRLLRAFELRVTSVTLDDMAERFVRDIASRKIRFIANEPDQRDKAEYRDKIEQIRNDNDVPGQEDFVFVEVTVTDPSEFEAGLTVRGEVMHSRYRVLTLESSSVPNALAALLLHVRDSTGCIPHIYFEWTEGNPFTNFLRFFLFGQGEVAPVTREVLREAEPDRERRPRVHTG</sequence>
<dbReference type="EMBL" id="BAAAZY010000033">
    <property type="protein sequence ID" value="GAA4087849.1"/>
    <property type="molecule type" value="Genomic_DNA"/>
</dbReference>
<keyword evidence="1" id="KW-0472">Membrane</keyword>
<keyword evidence="1" id="KW-1133">Transmembrane helix</keyword>
<feature type="transmembrane region" description="Helical" evidence="1">
    <location>
        <begin position="462"/>
        <end position="482"/>
    </location>
</feature>
<feature type="transmembrane region" description="Helical" evidence="1">
    <location>
        <begin position="191"/>
        <end position="213"/>
    </location>
</feature>
<feature type="transmembrane region" description="Helical" evidence="1">
    <location>
        <begin position="404"/>
        <end position="424"/>
    </location>
</feature>
<name>A0ABP7WFU9_9ACTN</name>
<feature type="transmembrane region" description="Helical" evidence="1">
    <location>
        <begin position="285"/>
        <end position="308"/>
    </location>
</feature>
<dbReference type="RefSeq" id="WP_345021427.1">
    <property type="nucleotide sequence ID" value="NZ_BAAAZY010000033.1"/>
</dbReference>
<evidence type="ECO:0000256" key="1">
    <source>
        <dbReference type="SAM" id="Phobius"/>
    </source>
</evidence>